<dbReference type="EMBL" id="HF559394">
    <property type="protein sequence ID" value="CCP23902.1"/>
    <property type="molecule type" value="Genomic_DNA"/>
</dbReference>
<sequence length="141" mass="16946">MEKKMFLNHWNNIKMKLKFKSIINQNNETKNIEFTVPVDIYEDDKFKSFAFYEPNTNLRSMIEINDAILNIHNNSSTISLKYQEECDFDLEIIQNNKLFSIPCKTFWKSKEFSENYYNFTYTLTSNEKLFGEFNITLEITE</sequence>
<dbReference type="AlphaFoldDB" id="L0RV51"/>
<organism evidence="1 2">
    <name type="scientific">Mycoplasmopsis cynos (strain C142)</name>
    <name type="common">Mycoplasma cynos</name>
    <dbReference type="NCBI Taxonomy" id="1246955"/>
    <lineage>
        <taxon>Bacteria</taxon>
        <taxon>Bacillati</taxon>
        <taxon>Mycoplasmatota</taxon>
        <taxon>Mycoplasmoidales</taxon>
        <taxon>Metamycoplasmataceae</taxon>
        <taxon>Mycoplasmopsis</taxon>
    </lineage>
</organism>
<protein>
    <submittedName>
        <fullName evidence="1">Uncharacterized protein</fullName>
    </submittedName>
</protein>
<name>L0RV51_MYCC1</name>
<dbReference type="Gene3D" id="2.40.128.20">
    <property type="match status" value="1"/>
</dbReference>
<evidence type="ECO:0000313" key="2">
    <source>
        <dbReference type="Proteomes" id="UP000010466"/>
    </source>
</evidence>
<dbReference type="SUPFAM" id="SSF50814">
    <property type="entry name" value="Lipocalins"/>
    <property type="match status" value="1"/>
</dbReference>
<dbReference type="HOGENOM" id="CLU_157913_0_0_14"/>
<dbReference type="PATRIC" id="fig|1246955.3.peg.152"/>
<dbReference type="STRING" id="1246955.MCYN_0170"/>
<gene>
    <name evidence="1" type="primary">MCYN0170</name>
    <name evidence="1" type="ordered locus">MCYN_0170</name>
</gene>
<keyword evidence="2" id="KW-1185">Reference proteome</keyword>
<accession>L0RV51</accession>
<proteinExistence type="predicted"/>
<dbReference type="KEGG" id="mcy:MCYN_0170"/>
<reference evidence="2" key="1">
    <citation type="journal article" date="2013" name="Genome Announc.">
        <title>Complete genome sequence of Mycoplasma cynos strain C142.</title>
        <authorList>
            <person name="Walker C.A."/>
            <person name="Mannering S.A."/>
            <person name="Shields S."/>
            <person name="Blake D.P."/>
            <person name="Brownlie J."/>
        </authorList>
    </citation>
    <scope>NUCLEOTIDE SEQUENCE [LARGE SCALE GENOMIC DNA]</scope>
    <source>
        <strain evidence="2">C142</strain>
    </source>
</reference>
<dbReference type="InterPro" id="IPR012674">
    <property type="entry name" value="Calycin"/>
</dbReference>
<dbReference type="Proteomes" id="UP000010466">
    <property type="component" value="Chromosome"/>
</dbReference>
<evidence type="ECO:0000313" key="1">
    <source>
        <dbReference type="EMBL" id="CCP23902.1"/>
    </source>
</evidence>